<sequence>MPNAMLSMYLPNSIHRHQPHSAPSIHWVKLLLVTIPDPFITPSHPRHQIVDLTHPLPLVDGAITRASYEFDGPNGEALSTPIFLLRTHGRRGIPRGLQHVHACSEW</sequence>
<accession>A0A166PWN0</accession>
<dbReference type="EMBL" id="KV417943">
    <property type="protein sequence ID" value="KZP04248.1"/>
    <property type="molecule type" value="Genomic_DNA"/>
</dbReference>
<name>A0A166PWN0_9AGAM</name>
<dbReference type="EMBL" id="KV417514">
    <property type="protein sequence ID" value="KZP26525.1"/>
    <property type="molecule type" value="Genomic_DNA"/>
</dbReference>
<evidence type="ECO:0000313" key="1">
    <source>
        <dbReference type="EMBL" id="KZP04248.1"/>
    </source>
</evidence>
<proteinExistence type="predicted"/>
<dbReference type="Proteomes" id="UP000076532">
    <property type="component" value="Unassembled WGS sequence"/>
</dbReference>
<reference evidence="2 3" key="1">
    <citation type="journal article" date="2016" name="Mol. Biol. Evol.">
        <title>Comparative Genomics of Early-Diverging Mushroom-Forming Fungi Provides Insights into the Origins of Lignocellulose Decay Capabilities.</title>
        <authorList>
            <person name="Nagy L.G."/>
            <person name="Riley R."/>
            <person name="Tritt A."/>
            <person name="Adam C."/>
            <person name="Daum C."/>
            <person name="Floudas D."/>
            <person name="Sun H."/>
            <person name="Yadav J.S."/>
            <person name="Pangilinan J."/>
            <person name="Larsson K.H."/>
            <person name="Matsuura K."/>
            <person name="Barry K."/>
            <person name="Labutti K."/>
            <person name="Kuo R."/>
            <person name="Ohm R.A."/>
            <person name="Bhattacharya S.S."/>
            <person name="Shirouzu T."/>
            <person name="Yoshinaga Y."/>
            <person name="Martin F.M."/>
            <person name="Grigoriev I.V."/>
            <person name="Hibbett D.S."/>
        </authorList>
    </citation>
    <scope>NUCLEOTIDE SEQUENCE [LARGE SCALE GENOMIC DNA]</scope>
    <source>
        <strain evidence="2 3">CBS 109695</strain>
    </source>
</reference>
<evidence type="ECO:0000313" key="2">
    <source>
        <dbReference type="EMBL" id="KZP26525.1"/>
    </source>
</evidence>
<evidence type="ECO:0000313" key="3">
    <source>
        <dbReference type="Proteomes" id="UP000076532"/>
    </source>
</evidence>
<organism evidence="2 3">
    <name type="scientific">Athelia psychrophila</name>
    <dbReference type="NCBI Taxonomy" id="1759441"/>
    <lineage>
        <taxon>Eukaryota</taxon>
        <taxon>Fungi</taxon>
        <taxon>Dikarya</taxon>
        <taxon>Basidiomycota</taxon>
        <taxon>Agaricomycotina</taxon>
        <taxon>Agaricomycetes</taxon>
        <taxon>Agaricomycetidae</taxon>
        <taxon>Atheliales</taxon>
        <taxon>Atheliaceae</taxon>
        <taxon>Athelia</taxon>
    </lineage>
</organism>
<keyword evidence="3" id="KW-1185">Reference proteome</keyword>
<gene>
    <name evidence="2" type="ORF">FIBSPDRAFT_854839</name>
    <name evidence="1" type="ORF">FIBSPDRAFT_878700</name>
</gene>
<protein>
    <submittedName>
        <fullName evidence="2">Uncharacterized protein</fullName>
    </submittedName>
</protein>
<dbReference type="AlphaFoldDB" id="A0A166PWN0"/>